<evidence type="ECO:0000313" key="2">
    <source>
        <dbReference type="Proteomes" id="UP001549162"/>
    </source>
</evidence>
<gene>
    <name evidence="1" type="ORF">ABID14_000278</name>
</gene>
<sequence>MSHFKNFLFLILVFLVGCSKINFKPTLEDNYLNQKEVPLSDSQLKEKGILRFKDENEYMEYVNSIKDFQPHYKTVFLFEELKGSTHNDWQDQVIKMYNYISNNSKYYIFKQQPLNFVGDYNNDDKFLEDLSKNLNSADKNIKNKIITPNQGEPYKLTVLKGAVMDNSVSEMFDYDIEIGRNFEKNDFELNSIEDTIKIIMGSNYKDIYKIGDVINFGDPDAIFKYEVIGFYKPGVGLISDHAAAITTVFDNYIIVPQYIPRYEPKGEGYKFFYDFQIGTLLSGELKVEESIEDNEKTFEEYKTKFKKIAKKYDLEDLVDVYILPTDLRKIK</sequence>
<dbReference type="EMBL" id="JBEPMA010000001">
    <property type="protein sequence ID" value="MET3616658.1"/>
    <property type="molecule type" value="Genomic_DNA"/>
</dbReference>
<evidence type="ECO:0008006" key="3">
    <source>
        <dbReference type="Google" id="ProtNLM"/>
    </source>
</evidence>
<organism evidence="1 2">
    <name type="scientific">Peptoniphilus olsenii</name>
    <dbReference type="NCBI Taxonomy" id="411570"/>
    <lineage>
        <taxon>Bacteria</taxon>
        <taxon>Bacillati</taxon>
        <taxon>Bacillota</taxon>
        <taxon>Tissierellia</taxon>
        <taxon>Tissierellales</taxon>
        <taxon>Peptoniphilaceae</taxon>
        <taxon>Peptoniphilus</taxon>
    </lineage>
</organism>
<comment type="caution">
    <text evidence="1">The sequence shown here is derived from an EMBL/GenBank/DDBJ whole genome shotgun (WGS) entry which is preliminary data.</text>
</comment>
<evidence type="ECO:0000313" key="1">
    <source>
        <dbReference type="EMBL" id="MET3616658.1"/>
    </source>
</evidence>
<dbReference type="RefSeq" id="WP_354366660.1">
    <property type="nucleotide sequence ID" value="NZ_JBEPMA010000001.1"/>
</dbReference>
<protein>
    <recommendedName>
        <fullName evidence="3">Lipoprotein</fullName>
    </recommendedName>
</protein>
<dbReference type="PROSITE" id="PS51257">
    <property type="entry name" value="PROKAR_LIPOPROTEIN"/>
    <property type="match status" value="1"/>
</dbReference>
<proteinExistence type="predicted"/>
<name>A0ABV2J7D3_9FIRM</name>
<dbReference type="Proteomes" id="UP001549162">
    <property type="component" value="Unassembled WGS sequence"/>
</dbReference>
<accession>A0ABV2J7D3</accession>
<reference evidence="1 2" key="1">
    <citation type="submission" date="2024-06" db="EMBL/GenBank/DDBJ databases">
        <title>Genomic Encyclopedia of Type Strains, Phase IV (KMG-IV): sequencing the most valuable type-strain genomes for metagenomic binning, comparative biology and taxonomic classification.</title>
        <authorList>
            <person name="Goeker M."/>
        </authorList>
    </citation>
    <scope>NUCLEOTIDE SEQUENCE [LARGE SCALE GENOMIC DNA]</scope>
    <source>
        <strain evidence="1 2">DSM 21460</strain>
    </source>
</reference>
<keyword evidence="2" id="KW-1185">Reference proteome</keyword>